<sequence length="29" mass="3472">MPFNTNNLEYVKGKDMESVETEIRKRLTK</sequence>
<gene>
    <name evidence="1" type="ORF">CSP5_0062</name>
</gene>
<evidence type="ECO:0000313" key="1">
    <source>
        <dbReference type="EMBL" id="SIM30562.1"/>
    </source>
</evidence>
<evidence type="ECO:0000313" key="2">
    <source>
        <dbReference type="Proteomes" id="UP000195607"/>
    </source>
</evidence>
<name>A0A1N5S3C0_9ARCH</name>
<accession>A0A1N5S3C0</accession>
<dbReference type="Proteomes" id="UP000195607">
    <property type="component" value="Chromosome I"/>
</dbReference>
<organism evidence="1 2">
    <name type="scientific">Cuniculiplasma divulgatum</name>
    <dbReference type="NCBI Taxonomy" id="1673428"/>
    <lineage>
        <taxon>Archaea</taxon>
        <taxon>Methanobacteriati</taxon>
        <taxon>Thermoplasmatota</taxon>
        <taxon>Thermoplasmata</taxon>
        <taxon>Thermoplasmatales</taxon>
        <taxon>Cuniculiplasmataceae</taxon>
        <taxon>Cuniculiplasma</taxon>
    </lineage>
</organism>
<reference evidence="1 2" key="1">
    <citation type="submission" date="2016-04" db="EMBL/GenBank/DDBJ databases">
        <authorList>
            <person name="Evans L.H."/>
            <person name="Alamgir A."/>
            <person name="Owens N."/>
            <person name="Weber N.D."/>
            <person name="Virtaneva K."/>
            <person name="Barbian K."/>
            <person name="Babar A."/>
            <person name="Rosenke K."/>
        </authorList>
    </citation>
    <scope>NUCLEOTIDE SEQUENCE [LARGE SCALE GENOMIC DNA]</scope>
    <source>
        <strain evidence="2">S5(T) (JCM 30642 \VKM B-2941)</strain>
    </source>
</reference>
<protein>
    <submittedName>
        <fullName evidence="1">Uncharacterized protein</fullName>
    </submittedName>
</protein>
<dbReference type="AlphaFoldDB" id="A0A1N5S3C0"/>
<proteinExistence type="predicted"/>
<dbReference type="EMBL" id="LT671858">
    <property type="protein sequence ID" value="SIM30562.1"/>
    <property type="molecule type" value="Genomic_DNA"/>
</dbReference>